<evidence type="ECO:0000313" key="18">
    <source>
        <dbReference type="EMBL" id="CAL1157596.1"/>
    </source>
</evidence>
<evidence type="ECO:0000313" key="20">
    <source>
        <dbReference type="Proteomes" id="UP001152797"/>
    </source>
</evidence>
<evidence type="ECO:0000256" key="2">
    <source>
        <dbReference type="ARBA" id="ARBA00022448"/>
    </source>
</evidence>
<evidence type="ECO:0000256" key="11">
    <source>
        <dbReference type="ARBA" id="ARBA00023136"/>
    </source>
</evidence>
<keyword evidence="11 15" id="KW-0472">Membrane</keyword>
<keyword evidence="13" id="KW-0407">Ion channel</keyword>
<feature type="region of interest" description="Disordered" evidence="14">
    <location>
        <begin position="372"/>
        <end position="422"/>
    </location>
</feature>
<keyword evidence="3" id="KW-0597">Phosphoprotein</keyword>
<dbReference type="InterPro" id="IPR005821">
    <property type="entry name" value="Ion_trans_dom"/>
</dbReference>
<feature type="transmembrane region" description="Helical" evidence="15">
    <location>
        <begin position="99"/>
        <end position="121"/>
    </location>
</feature>
<dbReference type="PANTHER" id="PTHR45628:SF7">
    <property type="entry name" value="VOLTAGE-DEPENDENT CALCIUM CHANNEL TYPE A SUBUNIT ALPHA-1"/>
    <property type="match status" value="1"/>
</dbReference>
<keyword evidence="20" id="KW-1185">Reference proteome</keyword>
<dbReference type="Proteomes" id="UP001152797">
    <property type="component" value="Unassembled WGS sequence"/>
</dbReference>
<dbReference type="CDD" id="cd00051">
    <property type="entry name" value="EFh"/>
    <property type="match status" value="1"/>
</dbReference>
<keyword evidence="2" id="KW-0813">Transport</keyword>
<dbReference type="GO" id="GO:0098703">
    <property type="term" value="P:calcium ion import across plasma membrane"/>
    <property type="evidence" value="ECO:0007669"/>
    <property type="project" value="TreeGrafter"/>
</dbReference>
<evidence type="ECO:0000256" key="15">
    <source>
        <dbReference type="SAM" id="Phobius"/>
    </source>
</evidence>
<evidence type="ECO:0000259" key="16">
    <source>
        <dbReference type="PROSITE" id="PS50222"/>
    </source>
</evidence>
<evidence type="ECO:0000256" key="1">
    <source>
        <dbReference type="ARBA" id="ARBA00004141"/>
    </source>
</evidence>
<dbReference type="Gene3D" id="1.10.238.10">
    <property type="entry name" value="EF-hand"/>
    <property type="match status" value="1"/>
</dbReference>
<name>A0A9P1D728_9DINO</name>
<gene>
    <name evidence="17" type="ORF">C1SCF055_LOCUS30028</name>
</gene>
<protein>
    <submittedName>
        <fullName evidence="19">EF-hand domain-containing protein</fullName>
    </submittedName>
</protein>
<evidence type="ECO:0000256" key="5">
    <source>
        <dbReference type="ARBA" id="ARBA00022673"/>
    </source>
</evidence>
<dbReference type="InterPro" id="IPR011992">
    <property type="entry name" value="EF-hand-dom_pair"/>
</dbReference>
<sequence>MLEHCFLAAYTVELIMRLLEDCHSVFRDPWLRFDCFLVFLGIVSQWILPLVHNVPEVHTLLMLRCARLLRLAKTVRFLMRFRELWMLVQGLAHSASTMVYTILLLFVVLYIFACLILQLLYQHPLLEQDEVFAETVHENFGDLSKTMITLLQFVSFDNIVHVYKPLGDRDPLLLAYFVIVILVVGIVIMNLVTAVIVNSSLEQAAKDKSLLRSIEEQNRKKVLAELREMFYRLDHDGSGEVSRQEIAQIAERERHMLRDLTGFDDPVELFDALDSNEKGEVGIEEFCAGLGEIAVSDSPLELKRMQMQVDHIKHHLARYMNETEEIKLTLFDLVRMTQRLESGFNSMNSSLNPSMFVGHDEVMVVRRISSDAARSRPSLSPPPEGEISVPSPRRRSSTSKAAEVARRLNPCQKGGGSLEKEEPEVPIWAQRLTHEVQELRHITESVVVSSLGELLPQTSPEVRTRRLSQSARKPALVPEDDDLIEDAESITSSPVAIPRPREGLGPETVDPARSGLEGCTSGCQLGMVPLLEVPDIGALREAQGQRVVVAT</sequence>
<evidence type="ECO:0000256" key="10">
    <source>
        <dbReference type="ARBA" id="ARBA00023065"/>
    </source>
</evidence>
<evidence type="ECO:0000256" key="13">
    <source>
        <dbReference type="ARBA" id="ARBA00023303"/>
    </source>
</evidence>
<evidence type="ECO:0000256" key="9">
    <source>
        <dbReference type="ARBA" id="ARBA00022989"/>
    </source>
</evidence>
<evidence type="ECO:0000256" key="3">
    <source>
        <dbReference type="ARBA" id="ARBA00022553"/>
    </source>
</evidence>
<evidence type="ECO:0000313" key="19">
    <source>
        <dbReference type="EMBL" id="CAL4791533.1"/>
    </source>
</evidence>
<dbReference type="SMART" id="SM00054">
    <property type="entry name" value="EFh"/>
    <property type="match status" value="2"/>
</dbReference>
<reference evidence="18" key="2">
    <citation type="submission" date="2024-04" db="EMBL/GenBank/DDBJ databases">
        <authorList>
            <person name="Chen Y."/>
            <person name="Shah S."/>
            <person name="Dougan E. K."/>
            <person name="Thang M."/>
            <person name="Chan C."/>
        </authorList>
    </citation>
    <scope>NUCLEOTIDE SEQUENCE [LARGE SCALE GENOMIC DNA]</scope>
</reference>
<keyword evidence="4" id="KW-0109">Calcium transport</keyword>
<dbReference type="OrthoDB" id="433782at2759"/>
<dbReference type="PANTHER" id="PTHR45628">
    <property type="entry name" value="VOLTAGE-DEPENDENT CALCIUM CHANNEL TYPE A SUBUNIT ALPHA-1"/>
    <property type="match status" value="1"/>
</dbReference>
<dbReference type="InterPro" id="IPR050599">
    <property type="entry name" value="VDCC_alpha-1_subunit"/>
</dbReference>
<reference evidence="17" key="1">
    <citation type="submission" date="2022-10" db="EMBL/GenBank/DDBJ databases">
        <authorList>
            <person name="Chen Y."/>
            <person name="Dougan E. K."/>
            <person name="Chan C."/>
            <person name="Rhodes N."/>
            <person name="Thang M."/>
        </authorList>
    </citation>
    <scope>NUCLEOTIDE SEQUENCE</scope>
</reference>
<organism evidence="17">
    <name type="scientific">Cladocopium goreaui</name>
    <dbReference type="NCBI Taxonomy" id="2562237"/>
    <lineage>
        <taxon>Eukaryota</taxon>
        <taxon>Sar</taxon>
        <taxon>Alveolata</taxon>
        <taxon>Dinophyceae</taxon>
        <taxon>Suessiales</taxon>
        <taxon>Symbiodiniaceae</taxon>
        <taxon>Cladocopium</taxon>
    </lineage>
</organism>
<dbReference type="EMBL" id="CAMXCT010003391">
    <property type="protein sequence ID" value="CAI4004221.1"/>
    <property type="molecule type" value="Genomic_DNA"/>
</dbReference>
<dbReference type="SUPFAM" id="SSF47473">
    <property type="entry name" value="EF-hand"/>
    <property type="match status" value="1"/>
</dbReference>
<dbReference type="Gene3D" id="1.20.120.350">
    <property type="entry name" value="Voltage-gated potassium channels. Chain C"/>
    <property type="match status" value="1"/>
</dbReference>
<dbReference type="PROSITE" id="PS00018">
    <property type="entry name" value="EF_HAND_1"/>
    <property type="match status" value="1"/>
</dbReference>
<dbReference type="InterPro" id="IPR002048">
    <property type="entry name" value="EF_hand_dom"/>
</dbReference>
<evidence type="ECO:0000256" key="12">
    <source>
        <dbReference type="ARBA" id="ARBA00023180"/>
    </source>
</evidence>
<proteinExistence type="predicted"/>
<dbReference type="GO" id="GO:0005891">
    <property type="term" value="C:voltage-gated calcium channel complex"/>
    <property type="evidence" value="ECO:0007669"/>
    <property type="project" value="TreeGrafter"/>
</dbReference>
<feature type="transmembrane region" description="Helical" evidence="15">
    <location>
        <begin position="173"/>
        <end position="197"/>
    </location>
</feature>
<evidence type="ECO:0000256" key="4">
    <source>
        <dbReference type="ARBA" id="ARBA00022568"/>
    </source>
</evidence>
<evidence type="ECO:0000313" key="17">
    <source>
        <dbReference type="EMBL" id="CAI4004221.1"/>
    </source>
</evidence>
<keyword evidence="7" id="KW-0106">Calcium</keyword>
<dbReference type="InterPro" id="IPR027359">
    <property type="entry name" value="Volt_channel_dom_sf"/>
</dbReference>
<dbReference type="InterPro" id="IPR018247">
    <property type="entry name" value="EF_Hand_1_Ca_BS"/>
</dbReference>
<keyword evidence="10" id="KW-0406">Ion transport</keyword>
<evidence type="ECO:0000256" key="8">
    <source>
        <dbReference type="ARBA" id="ARBA00022882"/>
    </source>
</evidence>
<keyword evidence="12" id="KW-0325">Glycoprotein</keyword>
<feature type="domain" description="EF-hand" evidence="16">
    <location>
        <begin position="221"/>
        <end position="256"/>
    </location>
</feature>
<evidence type="ECO:0000256" key="6">
    <source>
        <dbReference type="ARBA" id="ARBA00022692"/>
    </source>
</evidence>
<dbReference type="Gene3D" id="1.10.287.70">
    <property type="match status" value="1"/>
</dbReference>
<accession>A0A9P1D728</accession>
<comment type="subcellular location">
    <subcellularLocation>
        <location evidence="1">Membrane</location>
        <topology evidence="1">Multi-pass membrane protein</topology>
    </subcellularLocation>
</comment>
<dbReference type="EMBL" id="CAMXCT020003391">
    <property type="protein sequence ID" value="CAL1157596.1"/>
    <property type="molecule type" value="Genomic_DNA"/>
</dbReference>
<keyword evidence="8" id="KW-0851">Voltage-gated channel</keyword>
<keyword evidence="9 15" id="KW-1133">Transmembrane helix</keyword>
<evidence type="ECO:0000256" key="7">
    <source>
        <dbReference type="ARBA" id="ARBA00022837"/>
    </source>
</evidence>
<dbReference type="SUPFAM" id="SSF81324">
    <property type="entry name" value="Voltage-gated potassium channels"/>
    <property type="match status" value="1"/>
</dbReference>
<dbReference type="Pfam" id="PF00520">
    <property type="entry name" value="Ion_trans"/>
    <property type="match status" value="1"/>
</dbReference>
<keyword evidence="5" id="KW-0107">Calcium channel</keyword>
<dbReference type="GO" id="GO:0005509">
    <property type="term" value="F:calcium ion binding"/>
    <property type="evidence" value="ECO:0007669"/>
    <property type="project" value="InterPro"/>
</dbReference>
<dbReference type="GO" id="GO:0008331">
    <property type="term" value="F:high voltage-gated calcium channel activity"/>
    <property type="evidence" value="ECO:0007669"/>
    <property type="project" value="TreeGrafter"/>
</dbReference>
<keyword evidence="6 15" id="KW-0812">Transmembrane</keyword>
<feature type="domain" description="EF-hand" evidence="16">
    <location>
        <begin position="261"/>
        <end position="296"/>
    </location>
</feature>
<dbReference type="AlphaFoldDB" id="A0A9P1D728"/>
<comment type="caution">
    <text evidence="17">The sequence shown here is derived from an EMBL/GenBank/DDBJ whole genome shotgun (WGS) entry which is preliminary data.</text>
</comment>
<evidence type="ECO:0000256" key="14">
    <source>
        <dbReference type="SAM" id="MobiDB-lite"/>
    </source>
</evidence>
<dbReference type="EMBL" id="CAMXCT030003391">
    <property type="protein sequence ID" value="CAL4791533.1"/>
    <property type="molecule type" value="Genomic_DNA"/>
</dbReference>
<dbReference type="PROSITE" id="PS50222">
    <property type="entry name" value="EF_HAND_2"/>
    <property type="match status" value="2"/>
</dbReference>